<dbReference type="Pfam" id="PF01753">
    <property type="entry name" value="zf-MYND"/>
    <property type="match status" value="1"/>
</dbReference>
<dbReference type="Gene3D" id="6.10.140.2220">
    <property type="match status" value="1"/>
</dbReference>
<sequence length="191" mass="20657">MTSSMMDFTNTTLFPTFLTVPEQGPNAASSSAEGTWYLLAEIKDNMTITKPTLVLTDRDANPFALVFEGLGRDDLDLKGRGFKKGATVIITNARRTRPADESKRGFVRIEKGDAGNVTAVPAAMERVLELGGKIKGHSCETCGGNGEDGLKSCTGCERAGYCSKECQVEGWSEGGHKKDCKILRALNNIFR</sequence>
<dbReference type="GO" id="GO:0032259">
    <property type="term" value="P:methylation"/>
    <property type="evidence" value="ECO:0007669"/>
    <property type="project" value="UniProtKB-KW"/>
</dbReference>
<gene>
    <name evidence="6" type="ORF">VM1G_09788</name>
</gene>
<keyword evidence="7" id="KW-1185">Reference proteome</keyword>
<dbReference type="GO" id="GO:0008168">
    <property type="term" value="F:methyltransferase activity"/>
    <property type="evidence" value="ECO:0007669"/>
    <property type="project" value="UniProtKB-KW"/>
</dbReference>
<keyword evidence="6" id="KW-0489">Methyltransferase</keyword>
<accession>A0A194WE12</accession>
<dbReference type="GO" id="GO:0008270">
    <property type="term" value="F:zinc ion binding"/>
    <property type="evidence" value="ECO:0007669"/>
    <property type="project" value="UniProtKB-KW"/>
</dbReference>
<dbReference type="InterPro" id="IPR002893">
    <property type="entry name" value="Znf_MYND"/>
</dbReference>
<protein>
    <submittedName>
        <fullName evidence="6">N-lysine methyltransferase SMYD2</fullName>
    </submittedName>
</protein>
<dbReference type="OrthoDB" id="5945798at2759"/>
<evidence type="ECO:0000256" key="3">
    <source>
        <dbReference type="ARBA" id="ARBA00022833"/>
    </source>
</evidence>
<keyword evidence="3" id="KW-0862">Zinc</keyword>
<reference evidence="6" key="1">
    <citation type="submission" date="2014-12" db="EMBL/GenBank/DDBJ databases">
        <title>Genome Sequence of Valsa Canker Pathogens Uncovers a Specific Adaption of Colonization on Woody Bark.</title>
        <authorList>
            <person name="Yin Z."/>
            <person name="Liu H."/>
            <person name="Gao X."/>
            <person name="Li Z."/>
            <person name="Song N."/>
            <person name="Ke X."/>
            <person name="Dai Q."/>
            <person name="Wu Y."/>
            <person name="Sun Y."/>
            <person name="Xu J.-R."/>
            <person name="Kang Z.K."/>
            <person name="Wang L."/>
            <person name="Huang L."/>
        </authorList>
    </citation>
    <scope>NUCLEOTIDE SEQUENCE [LARGE SCALE GENOMIC DNA]</scope>
    <source>
        <strain evidence="6">03-8</strain>
    </source>
</reference>
<evidence type="ECO:0000259" key="5">
    <source>
        <dbReference type="PROSITE" id="PS50865"/>
    </source>
</evidence>
<proteinExistence type="predicted"/>
<keyword evidence="2 4" id="KW-0863">Zinc-finger</keyword>
<evidence type="ECO:0000256" key="1">
    <source>
        <dbReference type="ARBA" id="ARBA00022723"/>
    </source>
</evidence>
<dbReference type="Proteomes" id="UP000078559">
    <property type="component" value="Chromosome 12"/>
</dbReference>
<dbReference type="EMBL" id="CM003109">
    <property type="protein sequence ID" value="KUI74393.1"/>
    <property type="molecule type" value="Genomic_DNA"/>
</dbReference>
<organism evidence="6 7">
    <name type="scientific">Cytospora mali</name>
    <name type="common">Apple Valsa canker fungus</name>
    <name type="synonym">Valsa mali</name>
    <dbReference type="NCBI Taxonomy" id="578113"/>
    <lineage>
        <taxon>Eukaryota</taxon>
        <taxon>Fungi</taxon>
        <taxon>Dikarya</taxon>
        <taxon>Ascomycota</taxon>
        <taxon>Pezizomycotina</taxon>
        <taxon>Sordariomycetes</taxon>
        <taxon>Sordariomycetidae</taxon>
        <taxon>Diaporthales</taxon>
        <taxon>Cytosporaceae</taxon>
        <taxon>Cytospora</taxon>
    </lineage>
</organism>
<evidence type="ECO:0000256" key="4">
    <source>
        <dbReference type="PROSITE-ProRule" id="PRU00134"/>
    </source>
</evidence>
<dbReference type="AlphaFoldDB" id="A0A194WE12"/>
<evidence type="ECO:0000256" key="2">
    <source>
        <dbReference type="ARBA" id="ARBA00022771"/>
    </source>
</evidence>
<dbReference type="SUPFAM" id="SSF144232">
    <property type="entry name" value="HIT/MYND zinc finger-like"/>
    <property type="match status" value="1"/>
</dbReference>
<keyword evidence="1" id="KW-0479">Metal-binding</keyword>
<name>A0A194WE12_CYTMA</name>
<keyword evidence="6" id="KW-0808">Transferase</keyword>
<evidence type="ECO:0000313" key="6">
    <source>
        <dbReference type="EMBL" id="KUI74393.1"/>
    </source>
</evidence>
<dbReference type="PROSITE" id="PS50865">
    <property type="entry name" value="ZF_MYND_2"/>
    <property type="match status" value="1"/>
</dbReference>
<feature type="domain" description="MYND-type" evidence="5">
    <location>
        <begin position="139"/>
        <end position="180"/>
    </location>
</feature>
<evidence type="ECO:0000313" key="7">
    <source>
        <dbReference type="Proteomes" id="UP000078559"/>
    </source>
</evidence>